<dbReference type="Proteomes" id="UP001630127">
    <property type="component" value="Unassembled WGS sequence"/>
</dbReference>
<proteinExistence type="predicted"/>
<name>A0ABD3AZ18_9GENT</name>
<organism evidence="1 2">
    <name type="scientific">Cinchona calisaya</name>
    <dbReference type="NCBI Taxonomy" id="153742"/>
    <lineage>
        <taxon>Eukaryota</taxon>
        <taxon>Viridiplantae</taxon>
        <taxon>Streptophyta</taxon>
        <taxon>Embryophyta</taxon>
        <taxon>Tracheophyta</taxon>
        <taxon>Spermatophyta</taxon>
        <taxon>Magnoliopsida</taxon>
        <taxon>eudicotyledons</taxon>
        <taxon>Gunneridae</taxon>
        <taxon>Pentapetalae</taxon>
        <taxon>asterids</taxon>
        <taxon>lamiids</taxon>
        <taxon>Gentianales</taxon>
        <taxon>Rubiaceae</taxon>
        <taxon>Cinchonoideae</taxon>
        <taxon>Cinchoneae</taxon>
        <taxon>Cinchona</taxon>
    </lineage>
</organism>
<dbReference type="EMBL" id="JBJUIK010000002">
    <property type="protein sequence ID" value="KAL3536209.1"/>
    <property type="molecule type" value="Genomic_DNA"/>
</dbReference>
<gene>
    <name evidence="1" type="ORF">ACH5RR_004670</name>
</gene>
<dbReference type="PANTHER" id="PTHR45081:SF1">
    <property type="entry name" value="EF HAND FAMILY PROTEIN, PUTATIVE, EXPRESSED-RELATED"/>
    <property type="match status" value="1"/>
</dbReference>
<evidence type="ECO:0000313" key="2">
    <source>
        <dbReference type="Proteomes" id="UP001630127"/>
    </source>
</evidence>
<comment type="caution">
    <text evidence="1">The sequence shown here is derived from an EMBL/GenBank/DDBJ whole genome shotgun (WGS) entry which is preliminary data.</text>
</comment>
<sequence length="141" mass="15706">MTVEPSKFKTAGERTTLRPELANALDIRAFQKITRLNRCDVELIKKQMNDNDVPVSYSGSGLPEKSIRKASVEILRKLLTFFKPETFIGAVKAINQQILSILDELESGRLDLGLFSAVVAPLCGDPADRRNGWYMMLFCGG</sequence>
<dbReference type="AlphaFoldDB" id="A0ABD3AZ18"/>
<reference evidence="1 2" key="1">
    <citation type="submission" date="2024-11" db="EMBL/GenBank/DDBJ databases">
        <title>A near-complete genome assembly of Cinchona calisaya.</title>
        <authorList>
            <person name="Lian D.C."/>
            <person name="Zhao X.W."/>
            <person name="Wei L."/>
        </authorList>
    </citation>
    <scope>NUCLEOTIDE SEQUENCE [LARGE SCALE GENOMIC DNA]</scope>
    <source>
        <tissue evidence="1">Nenye</tissue>
    </source>
</reference>
<evidence type="ECO:0000313" key="1">
    <source>
        <dbReference type="EMBL" id="KAL3536209.1"/>
    </source>
</evidence>
<protein>
    <submittedName>
        <fullName evidence="1">Uncharacterized protein</fullName>
    </submittedName>
</protein>
<dbReference type="PANTHER" id="PTHR45081">
    <property type="entry name" value="EF HAND FAMILY PROTEIN, PUTATIVE, EXPRESSED-RELATED"/>
    <property type="match status" value="1"/>
</dbReference>
<keyword evidence="2" id="KW-1185">Reference proteome</keyword>
<accession>A0ABD3AZ18</accession>